<reference evidence="2 3" key="1">
    <citation type="submission" date="2021-06" db="EMBL/GenBank/DDBJ databases">
        <title>Caerostris extrusa draft genome.</title>
        <authorList>
            <person name="Kono N."/>
            <person name="Arakawa K."/>
        </authorList>
    </citation>
    <scope>NUCLEOTIDE SEQUENCE [LARGE SCALE GENOMIC DNA]</scope>
</reference>
<keyword evidence="3" id="KW-1185">Reference proteome</keyword>
<accession>A0AAV4WKV4</accession>
<sequence>MALFRERWCPRPTPTLIAQHREKTARQWNSNKKRDQSNNGLGNKRFQWGIGGRDGKKLQALHSGQLQSSMSHLFHHTPPPFFFRVLYYPDPKWNFPTVRKTVNIPDFHPTLEQIRGLCKCGNATYGKNAFKVFQGLKNDSSRIRKYSFPPKRKKSTAKLQSNFIAVLFKENKLIPSLLCLPLHVPNLKEVEERERIMKRRTKNIMVGTCAFPQKLICLTSLLKVLQYPIHFPRAKTAKCLLEKGDHLEGANAFIWNLNNRRSNGEYN</sequence>
<evidence type="ECO:0000256" key="1">
    <source>
        <dbReference type="SAM" id="MobiDB-lite"/>
    </source>
</evidence>
<feature type="region of interest" description="Disordered" evidence="1">
    <location>
        <begin position="22"/>
        <end position="46"/>
    </location>
</feature>
<dbReference type="EMBL" id="BPLR01016386">
    <property type="protein sequence ID" value="GIY83437.1"/>
    <property type="molecule type" value="Genomic_DNA"/>
</dbReference>
<organism evidence="2 3">
    <name type="scientific">Caerostris extrusa</name>
    <name type="common">Bark spider</name>
    <name type="synonym">Caerostris bankana</name>
    <dbReference type="NCBI Taxonomy" id="172846"/>
    <lineage>
        <taxon>Eukaryota</taxon>
        <taxon>Metazoa</taxon>
        <taxon>Ecdysozoa</taxon>
        <taxon>Arthropoda</taxon>
        <taxon>Chelicerata</taxon>
        <taxon>Arachnida</taxon>
        <taxon>Araneae</taxon>
        <taxon>Araneomorphae</taxon>
        <taxon>Entelegynae</taxon>
        <taxon>Araneoidea</taxon>
        <taxon>Araneidae</taxon>
        <taxon>Caerostris</taxon>
    </lineage>
</organism>
<gene>
    <name evidence="2" type="ORF">CEXT_177601</name>
</gene>
<dbReference type="AlphaFoldDB" id="A0AAV4WKV4"/>
<comment type="caution">
    <text evidence="2">The sequence shown here is derived from an EMBL/GenBank/DDBJ whole genome shotgun (WGS) entry which is preliminary data.</text>
</comment>
<name>A0AAV4WKV4_CAEEX</name>
<protein>
    <submittedName>
        <fullName evidence="2">Uncharacterized protein</fullName>
    </submittedName>
</protein>
<evidence type="ECO:0000313" key="2">
    <source>
        <dbReference type="EMBL" id="GIY83437.1"/>
    </source>
</evidence>
<dbReference type="Proteomes" id="UP001054945">
    <property type="component" value="Unassembled WGS sequence"/>
</dbReference>
<proteinExistence type="predicted"/>
<evidence type="ECO:0000313" key="3">
    <source>
        <dbReference type="Proteomes" id="UP001054945"/>
    </source>
</evidence>